<dbReference type="SUPFAM" id="SSF75304">
    <property type="entry name" value="Amidase signature (AS) enzymes"/>
    <property type="match status" value="1"/>
</dbReference>
<dbReference type="RefSeq" id="WP_095423957.1">
    <property type="nucleotide sequence ID" value="NZ_CP022994.1"/>
</dbReference>
<dbReference type="Proteomes" id="UP000215158">
    <property type="component" value="Plasmid pBN4"/>
</dbReference>
<protein>
    <submittedName>
        <fullName evidence="2">Amidase</fullName>
    </submittedName>
</protein>
<dbReference type="Pfam" id="PF01425">
    <property type="entry name" value="Amidase"/>
    <property type="match status" value="1"/>
</dbReference>
<proteinExistence type="predicted"/>
<dbReference type="NCBIfam" id="NF004766">
    <property type="entry name" value="PRK06102.1"/>
    <property type="match status" value="1"/>
</dbReference>
<dbReference type="GO" id="GO:0003824">
    <property type="term" value="F:catalytic activity"/>
    <property type="evidence" value="ECO:0007669"/>
    <property type="project" value="InterPro"/>
</dbReference>
<dbReference type="InterPro" id="IPR023631">
    <property type="entry name" value="Amidase_dom"/>
</dbReference>
<dbReference type="EMBL" id="CP022994">
    <property type="protein sequence ID" value="ASW04315.1"/>
    <property type="molecule type" value="Genomic_DNA"/>
</dbReference>
<dbReference type="InterPro" id="IPR036928">
    <property type="entry name" value="AS_sf"/>
</dbReference>
<dbReference type="Gene3D" id="3.90.1300.10">
    <property type="entry name" value="Amidase signature (AS) domain"/>
    <property type="match status" value="1"/>
</dbReference>
<geneLocation type="plasmid" evidence="2 3">
    <name>pBN4</name>
</geneLocation>
<feature type="domain" description="Amidase" evidence="1">
    <location>
        <begin position="26"/>
        <end position="437"/>
    </location>
</feature>
<dbReference type="PANTHER" id="PTHR11895">
    <property type="entry name" value="TRANSAMIDASE"/>
    <property type="match status" value="1"/>
</dbReference>
<evidence type="ECO:0000313" key="3">
    <source>
        <dbReference type="Proteomes" id="UP000215158"/>
    </source>
</evidence>
<keyword evidence="2" id="KW-0614">Plasmid</keyword>
<sequence length="450" mass="47822">MDENFATALALSRAYASGRADPVNTVRSALKRAQQVPALFISTTPERALAEAEASAVRWQNRAPLSPLDGVPVAWKDLFDISGTVTTAGSAVYAGHEPAPTDAPLVAAAARAGLIGIGKTNLSEFAYSGLGLNPHFGTPVNPFLDHGARVPGGSSSGAAIAAAAGIVPIAIGTDTGGSVRIPAAFNGVVGYRASTSRYPKSGMTALSKTLDTSGPIARSVADCMAFDAAVRGTTMARTSKNLKGQRFVVDPSLIERYSVSDAVVANLRRLIERLRDAGAVVDARRFATLEQVHDLIRTHGWLGGLEAFEVHHALLDSPDADRIDQRVRTRLERSRAVPSGRRDYLLARRLELIASFRHELAEATLIAPTVPLVAPERAPLEADPERFALVNLQTLALTMPGSFLDTPAVAMPSGTDEHGLPTSVQLMRAQNDDDVLLDIAWSIERQTFNS</sequence>
<dbReference type="PANTHER" id="PTHR11895:SF176">
    <property type="entry name" value="AMIDASE AMID-RELATED"/>
    <property type="match status" value="1"/>
</dbReference>
<dbReference type="OrthoDB" id="112488at2"/>
<organism evidence="2 3">
    <name type="scientific">Paraburkholderia aromaticivorans</name>
    <dbReference type="NCBI Taxonomy" id="2026199"/>
    <lineage>
        <taxon>Bacteria</taxon>
        <taxon>Pseudomonadati</taxon>
        <taxon>Pseudomonadota</taxon>
        <taxon>Betaproteobacteria</taxon>
        <taxon>Burkholderiales</taxon>
        <taxon>Burkholderiaceae</taxon>
        <taxon>Paraburkholderia</taxon>
    </lineage>
</organism>
<evidence type="ECO:0000259" key="1">
    <source>
        <dbReference type="Pfam" id="PF01425"/>
    </source>
</evidence>
<dbReference type="KEGG" id="parb:CJU94_39910"/>
<reference evidence="2 3" key="1">
    <citation type="submission" date="2017-08" db="EMBL/GenBank/DDBJ databases">
        <title>Identification and genetic characteristics of simultaneous BTEX- and naphthalene-degrading Paraburkholderia sp. BN5 isolated from petroleum-contaminated soil.</title>
        <authorList>
            <person name="Lee Y."/>
            <person name="Jeon C.O."/>
        </authorList>
    </citation>
    <scope>NUCLEOTIDE SEQUENCE [LARGE SCALE GENOMIC DNA]</scope>
    <source>
        <strain evidence="2 3">BN5</strain>
        <plasmid evidence="2 3">pBN4</plasmid>
    </source>
</reference>
<accession>A0A248VZM6</accession>
<gene>
    <name evidence="2" type="ORF">CJU94_39910</name>
</gene>
<evidence type="ECO:0000313" key="2">
    <source>
        <dbReference type="EMBL" id="ASW04315.1"/>
    </source>
</evidence>
<dbReference type="AlphaFoldDB" id="A0A248VZM6"/>
<keyword evidence="3" id="KW-1185">Reference proteome</keyword>
<name>A0A248VZM6_9BURK</name>
<dbReference type="InterPro" id="IPR000120">
    <property type="entry name" value="Amidase"/>
</dbReference>